<evidence type="ECO:0000256" key="2">
    <source>
        <dbReference type="ARBA" id="ARBA00022473"/>
    </source>
</evidence>
<evidence type="ECO:0000256" key="6">
    <source>
        <dbReference type="ARBA" id="ARBA00023136"/>
    </source>
</evidence>
<feature type="compositionally biased region" description="Basic and acidic residues" evidence="8">
    <location>
        <begin position="57"/>
        <end position="69"/>
    </location>
</feature>
<protein>
    <submittedName>
        <fullName evidence="9">Uncharacterized protein</fullName>
    </submittedName>
</protein>
<evidence type="ECO:0000256" key="4">
    <source>
        <dbReference type="ARBA" id="ARBA00022692"/>
    </source>
</evidence>
<dbReference type="Pfam" id="PF08137">
    <property type="entry name" value="DVL"/>
    <property type="match status" value="1"/>
</dbReference>
<keyword evidence="5" id="KW-1133">Transmembrane helix</keyword>
<dbReference type="InterPro" id="IPR051525">
    <property type="entry name" value="DVL_RTFL_regulatory"/>
</dbReference>
<keyword evidence="4" id="KW-0812">Transmembrane</keyword>
<proteinExistence type="inferred from homology"/>
<comment type="similarity">
    <text evidence="7">Belongs to the DVL/RTFL small polypeptides family.</text>
</comment>
<keyword evidence="3" id="KW-1003">Cell membrane</keyword>
<dbReference type="InterPro" id="IPR012552">
    <property type="entry name" value="DVL"/>
</dbReference>
<evidence type="ECO:0000256" key="7">
    <source>
        <dbReference type="ARBA" id="ARBA00024340"/>
    </source>
</evidence>
<dbReference type="Proteomes" id="UP000604825">
    <property type="component" value="Unassembled WGS sequence"/>
</dbReference>
<dbReference type="EMBL" id="CAJGYO010000002">
    <property type="protein sequence ID" value="CAD6211879.1"/>
    <property type="molecule type" value="Genomic_DNA"/>
</dbReference>
<dbReference type="GO" id="GO:0048367">
    <property type="term" value="P:shoot system development"/>
    <property type="evidence" value="ECO:0007669"/>
    <property type="project" value="UniProtKB-ARBA"/>
</dbReference>
<accession>A0A811MVD7</accession>
<comment type="subcellular location">
    <subcellularLocation>
        <location evidence="1">Cell membrane</location>
        <topology evidence="1">Single-pass membrane protein</topology>
    </subcellularLocation>
</comment>
<evidence type="ECO:0000256" key="5">
    <source>
        <dbReference type="ARBA" id="ARBA00022989"/>
    </source>
</evidence>
<feature type="region of interest" description="Disordered" evidence="8">
    <location>
        <begin position="52"/>
        <end position="87"/>
    </location>
</feature>
<comment type="caution">
    <text evidence="9">The sequence shown here is derived from an EMBL/GenBank/DDBJ whole genome shotgun (WGS) entry which is preliminary data.</text>
</comment>
<keyword evidence="6" id="KW-0472">Membrane</keyword>
<evidence type="ECO:0000256" key="3">
    <source>
        <dbReference type="ARBA" id="ARBA00022475"/>
    </source>
</evidence>
<dbReference type="GO" id="GO:0005886">
    <property type="term" value="C:plasma membrane"/>
    <property type="evidence" value="ECO:0007669"/>
    <property type="project" value="UniProtKB-SubCell"/>
</dbReference>
<dbReference type="GO" id="GO:0008285">
    <property type="term" value="P:negative regulation of cell population proliferation"/>
    <property type="evidence" value="ECO:0007669"/>
    <property type="project" value="InterPro"/>
</dbReference>
<keyword evidence="2" id="KW-0217">Developmental protein</keyword>
<dbReference type="OrthoDB" id="1057178at2759"/>
<sequence>MRRRKLGARARLSSSLTSSGICIGDLSARLLRPACVRRVQEREPGGLLAVLGRSGRRSRETERSKEPHRMGQCASRPEPAAGGVGGDGRRGCLAVARGQRSRFYIFRRCVAMLICWHKYKKI</sequence>
<evidence type="ECO:0000256" key="1">
    <source>
        <dbReference type="ARBA" id="ARBA00004162"/>
    </source>
</evidence>
<evidence type="ECO:0000313" key="9">
    <source>
        <dbReference type="EMBL" id="CAD6211879.1"/>
    </source>
</evidence>
<dbReference type="AlphaFoldDB" id="A0A811MVD7"/>
<keyword evidence="10" id="KW-1185">Reference proteome</keyword>
<evidence type="ECO:0000256" key="8">
    <source>
        <dbReference type="SAM" id="MobiDB-lite"/>
    </source>
</evidence>
<reference evidence="9" key="1">
    <citation type="submission" date="2020-10" db="EMBL/GenBank/DDBJ databases">
        <authorList>
            <person name="Han B."/>
            <person name="Lu T."/>
            <person name="Zhao Q."/>
            <person name="Huang X."/>
            <person name="Zhao Y."/>
        </authorList>
    </citation>
    <scope>NUCLEOTIDE SEQUENCE</scope>
</reference>
<name>A0A811MVD7_9POAL</name>
<gene>
    <name evidence="9" type="ORF">NCGR_LOCUS7744</name>
</gene>
<dbReference type="PANTHER" id="PTHR33102">
    <property type="entry name" value="DVL19-RELATED-RELATED"/>
    <property type="match status" value="1"/>
</dbReference>
<organism evidence="9 10">
    <name type="scientific">Miscanthus lutarioriparius</name>
    <dbReference type="NCBI Taxonomy" id="422564"/>
    <lineage>
        <taxon>Eukaryota</taxon>
        <taxon>Viridiplantae</taxon>
        <taxon>Streptophyta</taxon>
        <taxon>Embryophyta</taxon>
        <taxon>Tracheophyta</taxon>
        <taxon>Spermatophyta</taxon>
        <taxon>Magnoliopsida</taxon>
        <taxon>Liliopsida</taxon>
        <taxon>Poales</taxon>
        <taxon>Poaceae</taxon>
        <taxon>PACMAD clade</taxon>
        <taxon>Panicoideae</taxon>
        <taxon>Andropogonodae</taxon>
        <taxon>Andropogoneae</taxon>
        <taxon>Saccharinae</taxon>
        <taxon>Miscanthus</taxon>
    </lineage>
</organism>
<evidence type="ECO:0000313" key="10">
    <source>
        <dbReference type="Proteomes" id="UP000604825"/>
    </source>
</evidence>